<name>A0ABR2YSU3_9CHLO</name>
<dbReference type="SMART" id="SM00710">
    <property type="entry name" value="PbH1"/>
    <property type="match status" value="3"/>
</dbReference>
<sequence>MLTAPASILLAVAPLLDSPSTGTDPSTLSQAIAAAMEGDVIDIKAGTYRERLILARAITLQAWPPGADVTISWVTDRPYESVVFSSGPEVCLRGLKLRHSSPSVANNYAVFMQGGLLRLENCDISSATGSGVGSEGGSLSLLQCSIHDCKRHGVAMFGDLEGSEGDATVSGCSISGNELNGLLLADNAHLVLRGGRVSRNEGYGVYVKDGRADVEGNTFERNGRGPWFASENADVDLVALSKSNTQLG</sequence>
<reference evidence="4 5" key="1">
    <citation type="journal article" date="2024" name="Nat. Commun.">
        <title>Phylogenomics reveals the evolutionary origins of lichenization in chlorophyte algae.</title>
        <authorList>
            <person name="Puginier C."/>
            <person name="Libourel C."/>
            <person name="Otte J."/>
            <person name="Skaloud P."/>
            <person name="Haon M."/>
            <person name="Grisel S."/>
            <person name="Petersen M."/>
            <person name="Berrin J.G."/>
            <person name="Delaux P.M."/>
            <person name="Dal Grande F."/>
            <person name="Keller J."/>
        </authorList>
    </citation>
    <scope>NUCLEOTIDE SEQUENCE [LARGE SCALE GENOMIC DNA]</scope>
    <source>
        <strain evidence="4 5">SAG 216-7</strain>
    </source>
</reference>
<evidence type="ECO:0000313" key="4">
    <source>
        <dbReference type="EMBL" id="KAK9914805.1"/>
    </source>
</evidence>
<dbReference type="InterPro" id="IPR006626">
    <property type="entry name" value="PbH1"/>
</dbReference>
<dbReference type="PANTHER" id="PTHR22990">
    <property type="entry name" value="F-BOX ONLY PROTEIN"/>
    <property type="match status" value="1"/>
</dbReference>
<evidence type="ECO:0000256" key="1">
    <source>
        <dbReference type="ARBA" id="ARBA00022737"/>
    </source>
</evidence>
<dbReference type="InterPro" id="IPR051550">
    <property type="entry name" value="SCF-Subunits/Alg-Epimerases"/>
</dbReference>
<keyword evidence="5" id="KW-1185">Reference proteome</keyword>
<dbReference type="Pfam" id="PF13229">
    <property type="entry name" value="Beta_helix"/>
    <property type="match status" value="1"/>
</dbReference>
<evidence type="ECO:0000313" key="5">
    <source>
        <dbReference type="Proteomes" id="UP001491310"/>
    </source>
</evidence>
<dbReference type="InterPro" id="IPR011050">
    <property type="entry name" value="Pectin_lyase_fold/virulence"/>
</dbReference>
<accession>A0ABR2YSU3</accession>
<dbReference type="SUPFAM" id="SSF51126">
    <property type="entry name" value="Pectin lyase-like"/>
    <property type="match status" value="1"/>
</dbReference>
<dbReference type="InterPro" id="IPR012334">
    <property type="entry name" value="Pectin_lyas_fold"/>
</dbReference>
<proteinExistence type="predicted"/>
<evidence type="ECO:0000259" key="3">
    <source>
        <dbReference type="Pfam" id="PF13229"/>
    </source>
</evidence>
<gene>
    <name evidence="4" type="ORF">WJX75_000824</name>
</gene>
<feature type="domain" description="Right handed beta helix" evidence="3">
    <location>
        <begin position="106"/>
        <end position="234"/>
    </location>
</feature>
<dbReference type="Gene3D" id="2.160.20.10">
    <property type="entry name" value="Single-stranded right-handed beta-helix, Pectin lyase-like"/>
    <property type="match status" value="1"/>
</dbReference>
<evidence type="ECO:0000256" key="2">
    <source>
        <dbReference type="SAM" id="SignalP"/>
    </source>
</evidence>
<comment type="caution">
    <text evidence="4">The sequence shown here is derived from an EMBL/GenBank/DDBJ whole genome shotgun (WGS) entry which is preliminary data.</text>
</comment>
<dbReference type="Proteomes" id="UP001491310">
    <property type="component" value="Unassembled WGS sequence"/>
</dbReference>
<dbReference type="EMBL" id="JALJOT010000005">
    <property type="protein sequence ID" value="KAK9914805.1"/>
    <property type="molecule type" value="Genomic_DNA"/>
</dbReference>
<dbReference type="InterPro" id="IPR039448">
    <property type="entry name" value="Beta_helix"/>
</dbReference>
<keyword evidence="1" id="KW-0677">Repeat</keyword>
<feature type="signal peptide" evidence="2">
    <location>
        <begin position="1"/>
        <end position="22"/>
    </location>
</feature>
<organism evidence="4 5">
    <name type="scientific">Coccomyxa subellipsoidea</name>
    <dbReference type="NCBI Taxonomy" id="248742"/>
    <lineage>
        <taxon>Eukaryota</taxon>
        <taxon>Viridiplantae</taxon>
        <taxon>Chlorophyta</taxon>
        <taxon>core chlorophytes</taxon>
        <taxon>Trebouxiophyceae</taxon>
        <taxon>Trebouxiophyceae incertae sedis</taxon>
        <taxon>Coccomyxaceae</taxon>
        <taxon>Coccomyxa</taxon>
    </lineage>
</organism>
<dbReference type="PANTHER" id="PTHR22990:SF15">
    <property type="entry name" value="F-BOX ONLY PROTEIN 10"/>
    <property type="match status" value="1"/>
</dbReference>
<protein>
    <recommendedName>
        <fullName evidence="3">Right handed beta helix domain-containing protein</fullName>
    </recommendedName>
</protein>
<feature type="chain" id="PRO_5046853592" description="Right handed beta helix domain-containing protein" evidence="2">
    <location>
        <begin position="23"/>
        <end position="248"/>
    </location>
</feature>
<keyword evidence="2" id="KW-0732">Signal</keyword>